<sequence length="215" mass="24679">MCRLFALKSKNPLDLASHLNHFADICQNSEEDQGDGWGISYWDEATADWKLYKSLTPIWEDKASFSLLPESRLVVAHARSAFGSESIAIENNQPYLKDRWSFVFNGTIYQVKIRIYGQIGAHKIFNLILRNLESDPPVAAISRAVSLLERKSESREGINLILSDREHLYVSCNHWTRAEYFTLRYHTSDDLTIVCSESYPGCDFLPMSNHQLLVF</sequence>
<evidence type="ECO:0000313" key="3">
    <source>
        <dbReference type="EMBL" id="OIP96706.1"/>
    </source>
</evidence>
<reference evidence="3" key="1">
    <citation type="journal article" date="2016" name="Environ. Microbiol.">
        <title>Genomic resolution of a cold subsurface aquifer community provides metabolic insights for novel microbes adapted to high CO concentrations.</title>
        <authorList>
            <person name="Probst A.J."/>
            <person name="Castelle C.J."/>
            <person name="Singh A."/>
            <person name="Brown C.T."/>
            <person name="Anantharaman K."/>
            <person name="Sharon I."/>
            <person name="Hug L.A."/>
            <person name="Burstein D."/>
            <person name="Emerson J.B."/>
            <person name="Thomas B.C."/>
            <person name="Banfield J.F."/>
        </authorList>
    </citation>
    <scope>NUCLEOTIDE SEQUENCE [LARGE SCALE GENOMIC DNA]</scope>
    <source>
        <strain evidence="3">CG2_30_54_11</strain>
    </source>
</reference>
<keyword evidence="1" id="KW-0315">Glutamine amidotransferase</keyword>
<dbReference type="SUPFAM" id="SSF56235">
    <property type="entry name" value="N-terminal nucleophile aminohydrolases (Ntn hydrolases)"/>
    <property type="match status" value="1"/>
</dbReference>
<dbReference type="AlphaFoldDB" id="A0A1J5IQL8"/>
<dbReference type="PANTHER" id="PTHR42824">
    <property type="entry name" value="GLUTAMINE AMIDOTRANSFERASE"/>
    <property type="match status" value="1"/>
</dbReference>
<evidence type="ECO:0000259" key="2">
    <source>
        <dbReference type="PROSITE" id="PS51278"/>
    </source>
</evidence>
<dbReference type="PANTHER" id="PTHR42824:SF1">
    <property type="entry name" value="GLUTAMINE AMIDOTRANSFERASE YAFJ-RELATED"/>
    <property type="match status" value="1"/>
</dbReference>
<organism evidence="3 4">
    <name type="scientific">Candidatus Wirthbacteria bacterium CG2_30_54_11</name>
    <dbReference type="NCBI Taxonomy" id="1817892"/>
    <lineage>
        <taxon>Bacteria</taxon>
        <taxon>Candidatus Wirthbacteria</taxon>
    </lineage>
</organism>
<name>A0A1J5IQL8_9BACT</name>
<comment type="caution">
    <text evidence="3">The sequence shown here is derived from an EMBL/GenBank/DDBJ whole genome shotgun (WGS) entry which is preliminary data.</text>
</comment>
<proteinExistence type="predicted"/>
<dbReference type="InterPro" id="IPR017932">
    <property type="entry name" value="GATase_2_dom"/>
</dbReference>
<dbReference type="EMBL" id="MNZT01000080">
    <property type="protein sequence ID" value="OIP96706.1"/>
    <property type="molecule type" value="Genomic_DNA"/>
</dbReference>
<dbReference type="Pfam" id="PF13230">
    <property type="entry name" value="GATase_4"/>
    <property type="match status" value="1"/>
</dbReference>
<gene>
    <name evidence="3" type="ORF">AUK40_04635</name>
</gene>
<dbReference type="InterPro" id="IPR026869">
    <property type="entry name" value="EgtC-like"/>
</dbReference>
<accession>A0A1J5IQL8</accession>
<feature type="domain" description="Glutamine amidotransferase type-2" evidence="2">
    <location>
        <begin position="2"/>
        <end position="215"/>
    </location>
</feature>
<dbReference type="PROSITE" id="PS51278">
    <property type="entry name" value="GATASE_TYPE_2"/>
    <property type="match status" value="1"/>
</dbReference>
<evidence type="ECO:0000256" key="1">
    <source>
        <dbReference type="ARBA" id="ARBA00022962"/>
    </source>
</evidence>
<dbReference type="STRING" id="1817892.AUK40_04635"/>
<evidence type="ECO:0000313" key="4">
    <source>
        <dbReference type="Proteomes" id="UP000183245"/>
    </source>
</evidence>
<dbReference type="InterPro" id="IPR029055">
    <property type="entry name" value="Ntn_hydrolases_N"/>
</dbReference>
<dbReference type="Gene3D" id="3.60.20.10">
    <property type="entry name" value="Glutamine Phosphoribosylpyrophosphate, subunit 1, domain 1"/>
    <property type="match status" value="1"/>
</dbReference>
<protein>
    <recommendedName>
        <fullName evidence="2">Glutamine amidotransferase type-2 domain-containing protein</fullName>
    </recommendedName>
</protein>
<dbReference type="Proteomes" id="UP000183245">
    <property type="component" value="Unassembled WGS sequence"/>
</dbReference>